<dbReference type="GO" id="GO:0070876">
    <property type="term" value="C:SOSS complex"/>
    <property type="evidence" value="ECO:0007669"/>
    <property type="project" value="TreeGrafter"/>
</dbReference>
<accession>A0A7E4US42</accession>
<dbReference type="GO" id="GO:0000724">
    <property type="term" value="P:double-strand break repair via homologous recombination"/>
    <property type="evidence" value="ECO:0007669"/>
    <property type="project" value="TreeGrafter"/>
</dbReference>
<keyword evidence="3" id="KW-1185">Reference proteome</keyword>
<dbReference type="Pfam" id="PF21473">
    <property type="entry name" value="OB_Ssb-like"/>
    <property type="match status" value="1"/>
</dbReference>
<dbReference type="Gene3D" id="2.40.50.140">
    <property type="entry name" value="Nucleic acid-binding proteins"/>
    <property type="match status" value="1"/>
</dbReference>
<reference evidence="3" key="1">
    <citation type="journal article" date="2013" name="Genetics">
        <title>The draft genome and transcriptome of Panagrellus redivivus are shaped by the harsh demands of a free-living lifestyle.</title>
        <authorList>
            <person name="Srinivasan J."/>
            <person name="Dillman A.R."/>
            <person name="Macchietto M.G."/>
            <person name="Heikkinen L."/>
            <person name="Lakso M."/>
            <person name="Fracchia K.M."/>
            <person name="Antoshechkin I."/>
            <person name="Mortazavi A."/>
            <person name="Wong G."/>
            <person name="Sternberg P.W."/>
        </authorList>
    </citation>
    <scope>NUCLEOTIDE SEQUENCE [LARGE SCALE GENOMIC DNA]</scope>
    <source>
        <strain evidence="3">MT8872</strain>
    </source>
</reference>
<dbReference type="GO" id="GO:0003677">
    <property type="term" value="F:DNA binding"/>
    <property type="evidence" value="ECO:0007669"/>
    <property type="project" value="UniProtKB-KW"/>
</dbReference>
<sequence>MNNGAPNGPGSRDPFTKINELKLNMKNINLHVIVLELGAIRRTMSTNEVRTVTIGDYTGIINMSVWNEYCHLVKPMDVIKIRGAVVTPHKQSLTLSMAKAGDITKVGEYVLAVNDTINLSQEGFLPPDVWAQVQIDEDARKKSYANRGGD</sequence>
<dbReference type="GO" id="GO:0044818">
    <property type="term" value="P:mitotic G2/M transition checkpoint"/>
    <property type="evidence" value="ECO:0007669"/>
    <property type="project" value="TreeGrafter"/>
</dbReference>
<feature type="domain" description="Single-stranded DNA binding protein Ssb-like OB fold" evidence="2">
    <location>
        <begin position="42"/>
        <end position="104"/>
    </location>
</feature>
<dbReference type="InterPro" id="IPR048970">
    <property type="entry name" value="OB_Ssb-like"/>
</dbReference>
<reference evidence="4" key="2">
    <citation type="submission" date="2020-10" db="UniProtKB">
        <authorList>
            <consortium name="WormBaseParasite"/>
        </authorList>
    </citation>
    <scope>IDENTIFICATION</scope>
</reference>
<dbReference type="AlphaFoldDB" id="A0A7E4US42"/>
<evidence type="ECO:0000256" key="1">
    <source>
        <dbReference type="ARBA" id="ARBA00023125"/>
    </source>
</evidence>
<dbReference type="SUPFAM" id="SSF50249">
    <property type="entry name" value="Nucleic acid-binding proteins"/>
    <property type="match status" value="1"/>
</dbReference>
<evidence type="ECO:0000313" key="4">
    <source>
        <dbReference type="WBParaSite" id="Pan_g12029.t1"/>
    </source>
</evidence>
<dbReference type="WBParaSite" id="Pan_g12029.t1">
    <property type="protein sequence ID" value="Pan_g12029.t1"/>
    <property type="gene ID" value="Pan_g12029"/>
</dbReference>
<dbReference type="GO" id="GO:0010212">
    <property type="term" value="P:response to ionizing radiation"/>
    <property type="evidence" value="ECO:0007669"/>
    <property type="project" value="TreeGrafter"/>
</dbReference>
<protein>
    <submittedName>
        <fullName evidence="4">OB domain-containing protein</fullName>
    </submittedName>
</protein>
<dbReference type="Proteomes" id="UP000492821">
    <property type="component" value="Unassembled WGS sequence"/>
</dbReference>
<dbReference type="PANTHER" id="PTHR13356">
    <property type="entry name" value="OB FOLD NUCLEIC ACID BINDING PROTEIN-RELATED"/>
    <property type="match status" value="1"/>
</dbReference>
<name>A0A7E4US42_PANRE</name>
<keyword evidence="1" id="KW-0238">DNA-binding</keyword>
<evidence type="ECO:0000313" key="3">
    <source>
        <dbReference type="Proteomes" id="UP000492821"/>
    </source>
</evidence>
<proteinExistence type="predicted"/>
<dbReference type="InterPro" id="IPR051231">
    <property type="entry name" value="SOSS-B"/>
</dbReference>
<evidence type="ECO:0000259" key="2">
    <source>
        <dbReference type="Pfam" id="PF21473"/>
    </source>
</evidence>
<organism evidence="3 4">
    <name type="scientific">Panagrellus redivivus</name>
    <name type="common">Microworm</name>
    <dbReference type="NCBI Taxonomy" id="6233"/>
    <lineage>
        <taxon>Eukaryota</taxon>
        <taxon>Metazoa</taxon>
        <taxon>Ecdysozoa</taxon>
        <taxon>Nematoda</taxon>
        <taxon>Chromadorea</taxon>
        <taxon>Rhabditida</taxon>
        <taxon>Tylenchina</taxon>
        <taxon>Panagrolaimomorpha</taxon>
        <taxon>Panagrolaimoidea</taxon>
        <taxon>Panagrolaimidae</taxon>
        <taxon>Panagrellus</taxon>
    </lineage>
</organism>
<dbReference type="InterPro" id="IPR012340">
    <property type="entry name" value="NA-bd_OB-fold"/>
</dbReference>
<dbReference type="PANTHER" id="PTHR13356:SF0">
    <property type="entry name" value="SOSS COMPLEX SUBUNIT B HOMOLOG"/>
    <property type="match status" value="1"/>
</dbReference>